<dbReference type="GO" id="GO:0006412">
    <property type="term" value="P:translation"/>
    <property type="evidence" value="ECO:0007669"/>
    <property type="project" value="UniProtKB-UniRule"/>
</dbReference>
<accession>A0A0G3EGV4</accession>
<evidence type="ECO:0000256" key="1">
    <source>
        <dbReference type="ARBA" id="ARBA00003134"/>
    </source>
</evidence>
<dbReference type="NCBIfam" id="TIGR00029">
    <property type="entry name" value="S20"/>
    <property type="match status" value="1"/>
</dbReference>
<reference evidence="10 11" key="2">
    <citation type="journal article" date="2016" name="ISME J.">
        <title>Characterization of the first cultured representative of Verrucomicrobia subdivision 5 indicates the proposal of a novel phylum.</title>
        <authorList>
            <person name="Spring S."/>
            <person name="Bunk B."/>
            <person name="Sproer C."/>
            <person name="Schumann P."/>
            <person name="Rohde M."/>
            <person name="Tindall B.J."/>
            <person name="Klenk H.P."/>
        </authorList>
    </citation>
    <scope>NUCLEOTIDE SEQUENCE [LARGE SCALE GENOMIC DNA]</scope>
    <source>
        <strain evidence="10 11">L21-Fru-AB</strain>
    </source>
</reference>
<feature type="compositionally biased region" description="Basic residues" evidence="9">
    <location>
        <begin position="67"/>
        <end position="79"/>
    </location>
</feature>
<comment type="similarity">
    <text evidence="2 8">Belongs to the bacterial ribosomal protein bS20 family.</text>
</comment>
<name>A0A0G3EGV4_9BACT</name>
<keyword evidence="11" id="KW-1185">Reference proteome</keyword>
<proteinExistence type="inferred from homology"/>
<keyword evidence="5 8" id="KW-0689">Ribosomal protein</keyword>
<comment type="function">
    <text evidence="1 8">Binds directly to 16S ribosomal RNA.</text>
</comment>
<evidence type="ECO:0000256" key="9">
    <source>
        <dbReference type="SAM" id="MobiDB-lite"/>
    </source>
</evidence>
<dbReference type="GO" id="GO:0005829">
    <property type="term" value="C:cytosol"/>
    <property type="evidence" value="ECO:0007669"/>
    <property type="project" value="TreeGrafter"/>
</dbReference>
<protein>
    <recommendedName>
        <fullName evidence="7 8">Small ribosomal subunit protein bS20</fullName>
    </recommendedName>
</protein>
<evidence type="ECO:0000256" key="5">
    <source>
        <dbReference type="ARBA" id="ARBA00022980"/>
    </source>
</evidence>
<gene>
    <name evidence="8 10" type="primary">rpsT</name>
    <name evidence="10" type="ORF">L21SP4_00775</name>
</gene>
<dbReference type="Gene3D" id="1.20.58.110">
    <property type="entry name" value="Ribosomal protein S20"/>
    <property type="match status" value="1"/>
</dbReference>
<dbReference type="RefSeq" id="WP_052881408.1">
    <property type="nucleotide sequence ID" value="NZ_CP010904.1"/>
</dbReference>
<evidence type="ECO:0000256" key="4">
    <source>
        <dbReference type="ARBA" id="ARBA00022884"/>
    </source>
</evidence>
<dbReference type="EMBL" id="CP010904">
    <property type="protein sequence ID" value="AKJ64040.1"/>
    <property type="molecule type" value="Genomic_DNA"/>
</dbReference>
<keyword evidence="3 8" id="KW-0699">rRNA-binding</keyword>
<evidence type="ECO:0000313" key="11">
    <source>
        <dbReference type="Proteomes" id="UP000035268"/>
    </source>
</evidence>
<dbReference type="Proteomes" id="UP000035268">
    <property type="component" value="Chromosome"/>
</dbReference>
<dbReference type="OrthoDB" id="9810294at2"/>
<feature type="region of interest" description="Disordered" evidence="9">
    <location>
        <begin position="1"/>
        <end position="43"/>
    </location>
</feature>
<feature type="compositionally biased region" description="Basic residues" evidence="9">
    <location>
        <begin position="1"/>
        <end position="15"/>
    </location>
</feature>
<sequence>MPNLKGAKKRMRSSLRKREQNKGVSSKVKTLRREAMETLESGTDEKRDEVYRAYCSALDRAAKKGVIKKNTASRRKRRMAERIRRVGA</sequence>
<evidence type="ECO:0000313" key="10">
    <source>
        <dbReference type="EMBL" id="AKJ64040.1"/>
    </source>
</evidence>
<dbReference type="PANTHER" id="PTHR33398">
    <property type="entry name" value="30S RIBOSOMAL PROTEIN S20"/>
    <property type="match status" value="1"/>
</dbReference>
<evidence type="ECO:0000256" key="8">
    <source>
        <dbReference type="HAMAP-Rule" id="MF_00500"/>
    </source>
</evidence>
<dbReference type="Pfam" id="PF01649">
    <property type="entry name" value="Ribosomal_S20p"/>
    <property type="match status" value="1"/>
</dbReference>
<dbReference type="AlphaFoldDB" id="A0A0G3EGV4"/>
<feature type="region of interest" description="Disordered" evidence="9">
    <location>
        <begin position="67"/>
        <end position="88"/>
    </location>
</feature>
<dbReference type="GO" id="GO:0015935">
    <property type="term" value="C:small ribosomal subunit"/>
    <property type="evidence" value="ECO:0007669"/>
    <property type="project" value="TreeGrafter"/>
</dbReference>
<dbReference type="GO" id="GO:0070181">
    <property type="term" value="F:small ribosomal subunit rRNA binding"/>
    <property type="evidence" value="ECO:0007669"/>
    <property type="project" value="TreeGrafter"/>
</dbReference>
<dbReference type="KEGG" id="vbl:L21SP4_00775"/>
<dbReference type="InterPro" id="IPR036510">
    <property type="entry name" value="Ribosomal_bS20_sf"/>
</dbReference>
<dbReference type="SUPFAM" id="SSF46992">
    <property type="entry name" value="Ribosomal protein S20"/>
    <property type="match status" value="1"/>
</dbReference>
<evidence type="ECO:0000256" key="2">
    <source>
        <dbReference type="ARBA" id="ARBA00007634"/>
    </source>
</evidence>
<reference evidence="11" key="1">
    <citation type="submission" date="2015-02" db="EMBL/GenBank/DDBJ databases">
        <title>Description and complete genome sequence of the first cultured representative of the subdivision 5 of the Verrucomicrobia phylum.</title>
        <authorList>
            <person name="Spring S."/>
            <person name="Bunk B."/>
            <person name="Sproer C."/>
            <person name="Klenk H.-P."/>
        </authorList>
    </citation>
    <scope>NUCLEOTIDE SEQUENCE [LARGE SCALE GENOMIC DNA]</scope>
    <source>
        <strain evidence="11">L21-Fru-AB</strain>
    </source>
</reference>
<dbReference type="PANTHER" id="PTHR33398:SF1">
    <property type="entry name" value="SMALL RIBOSOMAL SUBUNIT PROTEIN BS20C"/>
    <property type="match status" value="1"/>
</dbReference>
<evidence type="ECO:0000256" key="6">
    <source>
        <dbReference type="ARBA" id="ARBA00023274"/>
    </source>
</evidence>
<keyword evidence="6 8" id="KW-0687">Ribonucleoprotein</keyword>
<dbReference type="InterPro" id="IPR002583">
    <property type="entry name" value="Ribosomal_bS20"/>
</dbReference>
<evidence type="ECO:0000256" key="7">
    <source>
        <dbReference type="ARBA" id="ARBA00035136"/>
    </source>
</evidence>
<keyword evidence="4 8" id="KW-0694">RNA-binding</keyword>
<organism evidence="10 11">
    <name type="scientific">Kiritimatiella glycovorans</name>
    <dbReference type="NCBI Taxonomy" id="1307763"/>
    <lineage>
        <taxon>Bacteria</taxon>
        <taxon>Pseudomonadati</taxon>
        <taxon>Kiritimatiellota</taxon>
        <taxon>Kiritimatiellia</taxon>
        <taxon>Kiritimatiellales</taxon>
        <taxon>Kiritimatiellaceae</taxon>
        <taxon>Kiritimatiella</taxon>
    </lineage>
</organism>
<evidence type="ECO:0000256" key="3">
    <source>
        <dbReference type="ARBA" id="ARBA00022730"/>
    </source>
</evidence>
<dbReference type="STRING" id="1307763.L21SP4_00775"/>
<dbReference type="GO" id="GO:0003735">
    <property type="term" value="F:structural constituent of ribosome"/>
    <property type="evidence" value="ECO:0007669"/>
    <property type="project" value="InterPro"/>
</dbReference>
<dbReference type="HAMAP" id="MF_00500">
    <property type="entry name" value="Ribosomal_bS20"/>
    <property type="match status" value="1"/>
</dbReference>